<sequence length="217" mass="23627">MTYRWRGTDDPSRLDSAVVSFRESELAASGTSDCDGYRLRWSLQTDTGWVTRRMLVEVQGDGWSRSLELSRSAFGRWTAEVDEKGAPDLPPAGIDDLTALDNAQDVDLGLCPLTNTMPMLRLDLLGDSAPADDTKLTMAWIEVPSLRVVASEQVYTQVKPWTEDRGHALVLFSSTASGFTTELPVDRHGVVLDYPGLAERTTPVPAGAPLKGAGLFA</sequence>
<reference evidence="1" key="1">
    <citation type="submission" date="2014-07" db="EMBL/GenBank/DDBJ databases">
        <authorList>
            <person name="Urmite Genomes Urmite Genomes"/>
        </authorList>
    </citation>
    <scope>NUCLEOTIDE SEQUENCE</scope>
    <source>
        <strain evidence="1">11W110_air</strain>
    </source>
</reference>
<dbReference type="InterPro" id="IPR009467">
    <property type="entry name" value="Glycolipid-bd_prot_put"/>
</dbReference>
<dbReference type="EMBL" id="LN483071">
    <property type="protein sequence ID" value="CEA08988.1"/>
    <property type="molecule type" value="Genomic_DNA"/>
</dbReference>
<accession>A0A078MP18</accession>
<protein>
    <recommendedName>
        <fullName evidence="2">Glycolipid-binding domain-containing protein</fullName>
    </recommendedName>
</protein>
<organism evidence="1">
    <name type="scientific">Arthrobacter saudimassiliensis</name>
    <dbReference type="NCBI Taxonomy" id="1461584"/>
    <lineage>
        <taxon>Bacteria</taxon>
        <taxon>Bacillati</taxon>
        <taxon>Actinomycetota</taxon>
        <taxon>Actinomycetes</taxon>
        <taxon>Micrococcales</taxon>
        <taxon>Micrococcaceae</taxon>
        <taxon>Arthrobacter</taxon>
    </lineage>
</organism>
<proteinExistence type="predicted"/>
<gene>
    <name evidence="1" type="ORF">BN1051_02351</name>
</gene>
<dbReference type="AlphaFoldDB" id="A0A078MP18"/>
<dbReference type="PATRIC" id="fig|1461584.3.peg.2325"/>
<evidence type="ECO:0000313" key="1">
    <source>
        <dbReference type="EMBL" id="CEA08988.1"/>
    </source>
</evidence>
<dbReference type="Pfam" id="PF06475">
    <property type="entry name" value="Glycolipid_bind"/>
    <property type="match status" value="1"/>
</dbReference>
<evidence type="ECO:0008006" key="2">
    <source>
        <dbReference type="Google" id="ProtNLM"/>
    </source>
</evidence>
<dbReference type="SUPFAM" id="SSF159275">
    <property type="entry name" value="PA1994-like"/>
    <property type="match status" value="1"/>
</dbReference>
<name>A0A078MP18_9MICC</name>